<keyword evidence="3" id="KW-0378">Hydrolase</keyword>
<dbReference type="PANTHER" id="PTHR24276:SF98">
    <property type="entry name" value="FI18310P1-RELATED"/>
    <property type="match status" value="1"/>
</dbReference>
<feature type="signal peptide" evidence="6">
    <location>
        <begin position="1"/>
        <end position="17"/>
    </location>
</feature>
<dbReference type="InterPro" id="IPR043504">
    <property type="entry name" value="Peptidase_S1_PA_chymotrypsin"/>
</dbReference>
<keyword evidence="5" id="KW-1015">Disulfide bond</keyword>
<dbReference type="InterPro" id="IPR001314">
    <property type="entry name" value="Peptidase_S1A"/>
</dbReference>
<dbReference type="PROSITE" id="PS50240">
    <property type="entry name" value="TRYPSIN_DOM"/>
    <property type="match status" value="1"/>
</dbReference>
<dbReference type="SUPFAM" id="SSF50494">
    <property type="entry name" value="Trypsin-like serine proteases"/>
    <property type="match status" value="1"/>
</dbReference>
<evidence type="ECO:0000256" key="1">
    <source>
        <dbReference type="ARBA" id="ARBA00007664"/>
    </source>
</evidence>
<organism evidence="8">
    <name type="scientific">Clastoptera arizonana</name>
    <name type="common">Arizona spittle bug</name>
    <dbReference type="NCBI Taxonomy" id="38151"/>
    <lineage>
        <taxon>Eukaryota</taxon>
        <taxon>Metazoa</taxon>
        <taxon>Ecdysozoa</taxon>
        <taxon>Arthropoda</taxon>
        <taxon>Hexapoda</taxon>
        <taxon>Insecta</taxon>
        <taxon>Pterygota</taxon>
        <taxon>Neoptera</taxon>
        <taxon>Paraneoptera</taxon>
        <taxon>Hemiptera</taxon>
        <taxon>Auchenorrhyncha</taxon>
        <taxon>Cercopoidea</taxon>
        <taxon>Clastopteridae</taxon>
        <taxon>Clastoptera</taxon>
    </lineage>
</organism>
<keyword evidence="6" id="KW-0732">Signal</keyword>
<dbReference type="InterPro" id="IPR001254">
    <property type="entry name" value="Trypsin_dom"/>
</dbReference>
<name>A0A1B6BWM5_9HEMI</name>
<feature type="chain" id="PRO_5008579993" description="Peptidase S1 domain-containing protein" evidence="6">
    <location>
        <begin position="18"/>
        <end position="261"/>
    </location>
</feature>
<dbReference type="AlphaFoldDB" id="A0A1B6BWM5"/>
<dbReference type="EMBL" id="GEDC01031601">
    <property type="protein sequence ID" value="JAS05697.1"/>
    <property type="molecule type" value="Transcribed_RNA"/>
</dbReference>
<proteinExistence type="inferred from homology"/>
<keyword evidence="4" id="KW-0720">Serine protease</keyword>
<feature type="domain" description="Peptidase S1" evidence="7">
    <location>
        <begin position="26"/>
        <end position="245"/>
    </location>
</feature>
<comment type="similarity">
    <text evidence="1">Belongs to the peptidase S1 family.</text>
</comment>
<dbReference type="InterPro" id="IPR009003">
    <property type="entry name" value="Peptidase_S1_PA"/>
</dbReference>
<dbReference type="InterPro" id="IPR050430">
    <property type="entry name" value="Peptidase_S1"/>
</dbReference>
<protein>
    <recommendedName>
        <fullName evidence="7">Peptidase S1 domain-containing protein</fullName>
    </recommendedName>
</protein>
<evidence type="ECO:0000256" key="6">
    <source>
        <dbReference type="SAM" id="SignalP"/>
    </source>
</evidence>
<sequence length="261" mass="29126">MLVICFLVFLLGTSTNANEEVSGLKIIGGNSSTILRHSYQVSISYNGTFMGSGAIISNLWVLTTASLLAGYRDLKMVKIRGKSDHVDGEGVTYRIHKIISHPRFSFSTMDYDVALLGVNKRIRFTRGLKKARLANGAPEKGVVSGWGSNSRSSYVYNQIKQINVTIVNGTACQQIYNDTRLLTNRMFCAVSDEYGPCWSDNGDPLVLNGTLYGLLSWNKGCFDQQFPSVFTKVSAVKRWVQMTVKEHGKPSRMFWQKRKAL</sequence>
<evidence type="ECO:0000256" key="2">
    <source>
        <dbReference type="ARBA" id="ARBA00022670"/>
    </source>
</evidence>
<gene>
    <name evidence="8" type="ORF">g.11307</name>
</gene>
<dbReference type="Gene3D" id="2.40.10.10">
    <property type="entry name" value="Trypsin-like serine proteases"/>
    <property type="match status" value="1"/>
</dbReference>
<evidence type="ECO:0000256" key="5">
    <source>
        <dbReference type="ARBA" id="ARBA00023157"/>
    </source>
</evidence>
<accession>A0A1B6BWM5</accession>
<dbReference type="GO" id="GO:0004252">
    <property type="term" value="F:serine-type endopeptidase activity"/>
    <property type="evidence" value="ECO:0007669"/>
    <property type="project" value="InterPro"/>
</dbReference>
<evidence type="ECO:0000256" key="4">
    <source>
        <dbReference type="ARBA" id="ARBA00022825"/>
    </source>
</evidence>
<keyword evidence="2" id="KW-0645">Protease</keyword>
<evidence type="ECO:0000259" key="7">
    <source>
        <dbReference type="PROSITE" id="PS50240"/>
    </source>
</evidence>
<dbReference type="PRINTS" id="PR00722">
    <property type="entry name" value="CHYMOTRYPSIN"/>
</dbReference>
<evidence type="ECO:0000313" key="8">
    <source>
        <dbReference type="EMBL" id="JAS05697.1"/>
    </source>
</evidence>
<dbReference type="Pfam" id="PF00089">
    <property type="entry name" value="Trypsin"/>
    <property type="match status" value="1"/>
</dbReference>
<reference evidence="8" key="1">
    <citation type="submission" date="2015-12" db="EMBL/GenBank/DDBJ databases">
        <title>De novo transcriptome assembly of four potential Pierce s Disease insect vectors from Arizona vineyards.</title>
        <authorList>
            <person name="Tassone E.E."/>
        </authorList>
    </citation>
    <scope>NUCLEOTIDE SEQUENCE</scope>
</reference>
<dbReference type="SMART" id="SM00020">
    <property type="entry name" value="Tryp_SPc"/>
    <property type="match status" value="1"/>
</dbReference>
<evidence type="ECO:0000256" key="3">
    <source>
        <dbReference type="ARBA" id="ARBA00022801"/>
    </source>
</evidence>
<dbReference type="PANTHER" id="PTHR24276">
    <property type="entry name" value="POLYSERASE-RELATED"/>
    <property type="match status" value="1"/>
</dbReference>
<dbReference type="GO" id="GO:0006508">
    <property type="term" value="P:proteolysis"/>
    <property type="evidence" value="ECO:0007669"/>
    <property type="project" value="UniProtKB-KW"/>
</dbReference>
<dbReference type="CDD" id="cd00190">
    <property type="entry name" value="Tryp_SPc"/>
    <property type="match status" value="1"/>
</dbReference>